<dbReference type="Pfam" id="PF16897">
    <property type="entry name" value="MMR_HSR1_Xtn"/>
    <property type="match status" value="1"/>
</dbReference>
<sequence length="354" mass="40515">MKVDDQIEEIIKELKNTPYNKATEHHIGRLKAKLARLREESEKRSSSRGPKKETIRRVGDATVILIGPPSVGKSTLFNKLTYSNSEVGTYDFTTVDVISGVLRYKGAKIQILDVPGLIKDLRGMGRMVASYIRASDLIVIMTDPYNLNAFDEIEEELYNIGIRLNRKRTDISIKKKLTGGIKINSTVEQEISDDVFKEILKEYKIHNAEIIIRENIDINSFIDALHSNRTYIKCIKVINKIDLINEENKRKNNNILEISAEKDINLNLLKETILNKLDLIPVYMKKRSKVDYDEPIIIKRGSTVEDVCERIHKDFVKRFKYARVVGSSVKYDNQKVGLSHVLDAGDILTIVLKR</sequence>
<dbReference type="PANTHER" id="PTHR43127">
    <property type="entry name" value="DEVELOPMENTALLY-REGULATED GTP-BINDING PROTEIN 2"/>
    <property type="match status" value="1"/>
</dbReference>
<gene>
    <name evidence="4" type="ORF">EF806_03425</name>
</gene>
<dbReference type="NCBIfam" id="TIGR00231">
    <property type="entry name" value="small_GTP"/>
    <property type="match status" value="1"/>
</dbReference>
<dbReference type="CDD" id="cd01896">
    <property type="entry name" value="DRG"/>
    <property type="match status" value="1"/>
</dbReference>
<evidence type="ECO:0000256" key="2">
    <source>
        <dbReference type="ARBA" id="ARBA00023134"/>
    </source>
</evidence>
<dbReference type="Gene3D" id="6.10.140.1070">
    <property type="match status" value="1"/>
</dbReference>
<keyword evidence="1" id="KW-0547">Nucleotide-binding</keyword>
<name>A0A520KU83_METT2</name>
<dbReference type="InterPro" id="IPR012675">
    <property type="entry name" value="Beta-grasp_dom_sf"/>
</dbReference>
<dbReference type="InterPro" id="IPR045001">
    <property type="entry name" value="DRG"/>
</dbReference>
<organism evidence="4 5">
    <name type="scientific">Methanoliparum thermophilum</name>
    <dbReference type="NCBI Taxonomy" id="2491083"/>
    <lineage>
        <taxon>Archaea</taxon>
        <taxon>Methanobacteriati</taxon>
        <taxon>Methanobacteriota</taxon>
        <taxon>Candidatus Methanoliparia</taxon>
        <taxon>Candidatus Methanoliparales</taxon>
        <taxon>Candidatus Methanoliparaceae</taxon>
        <taxon>Candidatus Methanoliparum</taxon>
    </lineage>
</organism>
<dbReference type="GO" id="GO:0003924">
    <property type="term" value="F:GTPase activity"/>
    <property type="evidence" value="ECO:0007669"/>
    <property type="project" value="InterPro"/>
</dbReference>
<dbReference type="EMBL" id="RXIF01000004">
    <property type="protein sequence ID" value="RZN65105.1"/>
    <property type="molecule type" value="Genomic_DNA"/>
</dbReference>
<dbReference type="Proteomes" id="UP000317158">
    <property type="component" value="Unassembled WGS sequence"/>
</dbReference>
<dbReference type="AlphaFoldDB" id="A0A520KU83"/>
<proteinExistence type="predicted"/>
<dbReference type="PRINTS" id="PR00326">
    <property type="entry name" value="GTP1OBG"/>
</dbReference>
<dbReference type="Pfam" id="PF02824">
    <property type="entry name" value="TGS"/>
    <property type="match status" value="1"/>
</dbReference>
<dbReference type="Pfam" id="PF01926">
    <property type="entry name" value="MMR_HSR1"/>
    <property type="match status" value="1"/>
</dbReference>
<dbReference type="Gene3D" id="3.10.20.30">
    <property type="match status" value="1"/>
</dbReference>
<evidence type="ECO:0000256" key="1">
    <source>
        <dbReference type="ARBA" id="ARBA00022741"/>
    </source>
</evidence>
<dbReference type="InterPro" id="IPR005225">
    <property type="entry name" value="Small_GTP-bd"/>
</dbReference>
<accession>A0A520KU83</accession>
<dbReference type="InterPro" id="IPR004095">
    <property type="entry name" value="TGS"/>
</dbReference>
<protein>
    <submittedName>
        <fullName evidence="4">TGS domain-containing protein</fullName>
    </submittedName>
</protein>
<dbReference type="FunFam" id="3.10.20.30:FF:000003">
    <property type="entry name" value="Developmentally-regulated GTP-binding protein 1"/>
    <property type="match status" value="1"/>
</dbReference>
<reference evidence="4 5" key="1">
    <citation type="journal article" date="2019" name="Nat. Microbiol.">
        <title>Wide diversity of methane and short-chain alkane metabolisms in uncultured archaea.</title>
        <authorList>
            <person name="Borrel G."/>
            <person name="Adam P.S."/>
            <person name="McKay L.J."/>
            <person name="Chen L.X."/>
            <person name="Sierra-Garcia I.N."/>
            <person name="Sieber C.M."/>
            <person name="Letourneur Q."/>
            <person name="Ghozlane A."/>
            <person name="Andersen G.L."/>
            <person name="Li W.J."/>
            <person name="Hallam S.J."/>
            <person name="Muyzer G."/>
            <person name="de Oliveira V.M."/>
            <person name="Inskeep W.P."/>
            <person name="Banfield J.F."/>
            <person name="Gribaldo S."/>
        </authorList>
    </citation>
    <scope>NUCLEOTIDE SEQUENCE [LARGE SCALE GENOMIC DNA]</scope>
    <source>
        <strain evidence="4">NM1a</strain>
    </source>
</reference>
<dbReference type="GO" id="GO:0005525">
    <property type="term" value="F:GTP binding"/>
    <property type="evidence" value="ECO:0007669"/>
    <property type="project" value="UniProtKB-KW"/>
</dbReference>
<dbReference type="InterPro" id="IPR012676">
    <property type="entry name" value="TGS-like"/>
</dbReference>
<evidence type="ECO:0000313" key="5">
    <source>
        <dbReference type="Proteomes" id="UP000317158"/>
    </source>
</evidence>
<dbReference type="PROSITE" id="PS51880">
    <property type="entry name" value="TGS"/>
    <property type="match status" value="1"/>
</dbReference>
<keyword evidence="2" id="KW-0342">GTP-binding</keyword>
<evidence type="ECO:0000259" key="3">
    <source>
        <dbReference type="PROSITE" id="PS51880"/>
    </source>
</evidence>
<dbReference type="CDD" id="cd01666">
    <property type="entry name" value="TGS_DRG"/>
    <property type="match status" value="1"/>
</dbReference>
<dbReference type="InterPro" id="IPR027417">
    <property type="entry name" value="P-loop_NTPase"/>
</dbReference>
<evidence type="ECO:0000313" key="4">
    <source>
        <dbReference type="EMBL" id="RZN65105.1"/>
    </source>
</evidence>
<dbReference type="InterPro" id="IPR031662">
    <property type="entry name" value="GTP-binding_2"/>
</dbReference>
<dbReference type="SUPFAM" id="SSF52540">
    <property type="entry name" value="P-loop containing nucleoside triphosphate hydrolases"/>
    <property type="match status" value="1"/>
</dbReference>
<dbReference type="InterPro" id="IPR006073">
    <property type="entry name" value="GTP-bd"/>
</dbReference>
<dbReference type="SUPFAM" id="SSF81271">
    <property type="entry name" value="TGS-like"/>
    <property type="match status" value="1"/>
</dbReference>
<dbReference type="Gene3D" id="3.40.50.300">
    <property type="entry name" value="P-loop containing nucleotide triphosphate hydrolases"/>
    <property type="match status" value="1"/>
</dbReference>
<comment type="caution">
    <text evidence="4">The sequence shown here is derived from an EMBL/GenBank/DDBJ whole genome shotgun (WGS) entry which is preliminary data.</text>
</comment>
<feature type="domain" description="TGS" evidence="3">
    <location>
        <begin position="278"/>
        <end position="352"/>
    </location>
</feature>